<dbReference type="InterPro" id="IPR006680">
    <property type="entry name" value="Amidohydro-rel"/>
</dbReference>
<proteinExistence type="predicted"/>
<sequence length="319" mass="35251">MSRREDRYNEDATVGLEFVPAGSWDCHMHCFNPVRFPLSPDRAYTPIPASLSDYEAWSPFDNINIVQATIEASPEGVLAHIAEGSRTYSGKQFCGTIISDSRSAKTIANATTTQIDRLHDAGVRCLRLHCGFGGSKGLDQFVVHDLGQLAKSTGVVKHGWAISLQMPLCFWASLRDKVAQDDSLKRVKLIADHVGYVGPSDLATAGFEAFLNLIRSDNVYVKISALHRRSPNKIEDMKDVIQQLANAAPDRMLWGSDWPHVNSGAKGLEPTPPLSDADALEELKMVKRWLTSEQWTKMLVDNPCRVFRGRDDNGSGANI</sequence>
<evidence type="ECO:0000313" key="3">
    <source>
        <dbReference type="Proteomes" id="UP000053328"/>
    </source>
</evidence>
<dbReference type="GeneID" id="27327479"/>
<feature type="domain" description="Amidohydrolase-related" evidence="1">
    <location>
        <begin position="24"/>
        <end position="308"/>
    </location>
</feature>
<evidence type="ECO:0000313" key="2">
    <source>
        <dbReference type="EMBL" id="KIW19821.1"/>
    </source>
</evidence>
<dbReference type="InterPro" id="IPR032466">
    <property type="entry name" value="Metal_Hydrolase"/>
</dbReference>
<dbReference type="HOGENOM" id="CLU_064039_1_0_1"/>
<dbReference type="InterPro" id="IPR052358">
    <property type="entry name" value="Aro_Compnd_Degr_Hydrolases"/>
</dbReference>
<dbReference type="PANTHER" id="PTHR35563">
    <property type="entry name" value="BARREL METAL-DEPENDENT HYDROLASE, PUTATIVE (AFU_ORTHOLOGUE AFUA_1G16240)-RELATED"/>
    <property type="match status" value="1"/>
</dbReference>
<protein>
    <recommendedName>
        <fullName evidence="1">Amidohydrolase-related domain-containing protein</fullName>
    </recommendedName>
</protein>
<name>A0A0D1YWY1_9EURO</name>
<accession>A0A0D1YWY1</accession>
<evidence type="ECO:0000259" key="1">
    <source>
        <dbReference type="Pfam" id="PF04909"/>
    </source>
</evidence>
<dbReference type="Gene3D" id="3.20.20.140">
    <property type="entry name" value="Metal-dependent hydrolases"/>
    <property type="match status" value="1"/>
</dbReference>
<dbReference type="AlphaFoldDB" id="A0A0D1YWY1"/>
<organism evidence="2 3">
    <name type="scientific">Exophiala spinifera</name>
    <dbReference type="NCBI Taxonomy" id="91928"/>
    <lineage>
        <taxon>Eukaryota</taxon>
        <taxon>Fungi</taxon>
        <taxon>Dikarya</taxon>
        <taxon>Ascomycota</taxon>
        <taxon>Pezizomycotina</taxon>
        <taxon>Eurotiomycetes</taxon>
        <taxon>Chaetothyriomycetidae</taxon>
        <taxon>Chaetothyriales</taxon>
        <taxon>Herpotrichiellaceae</taxon>
        <taxon>Exophiala</taxon>
    </lineage>
</organism>
<dbReference type="RefSeq" id="XP_016240037.1">
    <property type="nucleotide sequence ID" value="XM_016374761.1"/>
</dbReference>
<dbReference type="OrthoDB" id="2135488at2759"/>
<dbReference type="VEuPathDB" id="FungiDB:PV08_00396"/>
<gene>
    <name evidence="2" type="ORF">PV08_00396</name>
</gene>
<keyword evidence="3" id="KW-1185">Reference proteome</keyword>
<dbReference type="PANTHER" id="PTHR35563:SF2">
    <property type="entry name" value="BARREL METAL-DEPENDENT HYDROLASE, PUTATIVE (AFU_ORTHOLOGUE AFUA_1G16240)-RELATED"/>
    <property type="match status" value="1"/>
</dbReference>
<dbReference type="SUPFAM" id="SSF51556">
    <property type="entry name" value="Metallo-dependent hydrolases"/>
    <property type="match status" value="1"/>
</dbReference>
<dbReference type="GO" id="GO:0016787">
    <property type="term" value="F:hydrolase activity"/>
    <property type="evidence" value="ECO:0007669"/>
    <property type="project" value="InterPro"/>
</dbReference>
<dbReference type="Proteomes" id="UP000053328">
    <property type="component" value="Unassembled WGS sequence"/>
</dbReference>
<reference evidence="2 3" key="1">
    <citation type="submission" date="2015-01" db="EMBL/GenBank/DDBJ databases">
        <title>The Genome Sequence of Exophiala spinifera CBS89968.</title>
        <authorList>
            <consortium name="The Broad Institute Genomics Platform"/>
            <person name="Cuomo C."/>
            <person name="de Hoog S."/>
            <person name="Gorbushina A."/>
            <person name="Stielow B."/>
            <person name="Teixiera M."/>
            <person name="Abouelleil A."/>
            <person name="Chapman S.B."/>
            <person name="Priest M."/>
            <person name="Young S.K."/>
            <person name="Wortman J."/>
            <person name="Nusbaum C."/>
            <person name="Birren B."/>
        </authorList>
    </citation>
    <scope>NUCLEOTIDE SEQUENCE [LARGE SCALE GENOMIC DNA]</scope>
    <source>
        <strain evidence="2 3">CBS 89968</strain>
    </source>
</reference>
<dbReference type="Pfam" id="PF04909">
    <property type="entry name" value="Amidohydro_2"/>
    <property type="match status" value="1"/>
</dbReference>
<dbReference type="EMBL" id="KN847492">
    <property type="protein sequence ID" value="KIW19821.1"/>
    <property type="molecule type" value="Genomic_DNA"/>
</dbReference>